<organism evidence="3">
    <name type="scientific">Acinetobacter baumannii</name>
    <dbReference type="NCBI Taxonomy" id="470"/>
    <lineage>
        <taxon>Bacteria</taxon>
        <taxon>Pseudomonadati</taxon>
        <taxon>Pseudomonadota</taxon>
        <taxon>Gammaproteobacteria</taxon>
        <taxon>Moraxellales</taxon>
        <taxon>Moraxellaceae</taxon>
        <taxon>Acinetobacter</taxon>
        <taxon>Acinetobacter calcoaceticus/baumannii complex</taxon>
    </lineage>
</organism>
<dbReference type="EMBL" id="MH306195">
    <property type="protein sequence ID" value="AWU46314.1"/>
    <property type="molecule type" value="Genomic_DNA"/>
</dbReference>
<dbReference type="AlphaFoldDB" id="A0A2U9QFI3"/>
<name>A0A2U9QFI3_ACIBA</name>
<evidence type="ECO:0000313" key="3">
    <source>
        <dbReference type="EMBL" id="AWU46314.1"/>
    </source>
</evidence>
<proteinExistence type="predicted"/>
<dbReference type="Pfam" id="PF00534">
    <property type="entry name" value="Glycos_transf_1"/>
    <property type="match status" value="1"/>
</dbReference>
<sequence>MRYVIDNSNLYAGGGIQVASSFLNDLKKLGLNNEYHIIQSFNMSKNFISNGFPENFKFYNLNEKTQKSIRFRSSQVKKLEEIIKPDCIFTVFGPSYHKSKFPKIVGFAIGHIIYRDSPYFKLLNTKQKFKDFLTCELKKVFFKKNSDVLIFETIDAMKRFQNISKFKKNYVVSNTINEIFLEKMKWQPIHLENKNKKKILVVTANYPHKNLKIIPSIIDKLVREKKINDFEFVITVDKKELGFGDYYDNYIQYIGKVPLDQLPSLYNQSTIVFMPTLLEIFSATYLEAMYMSKAIVASDMGFSRDICEDAAFYCSPTNIDNYVDAIDQLLKNIELRTKFEKKGFSRIKSFGTSLDRTNEYLSIMKYVSEEFKK</sequence>
<dbReference type="PANTHER" id="PTHR46401:SF2">
    <property type="entry name" value="GLYCOSYLTRANSFERASE WBBK-RELATED"/>
    <property type="match status" value="1"/>
</dbReference>
<dbReference type="PANTHER" id="PTHR46401">
    <property type="entry name" value="GLYCOSYLTRANSFERASE WBBK-RELATED"/>
    <property type="match status" value="1"/>
</dbReference>
<accession>A0A2U9QFI3</accession>
<dbReference type="GO" id="GO:0016757">
    <property type="term" value="F:glycosyltransferase activity"/>
    <property type="evidence" value="ECO:0007669"/>
    <property type="project" value="InterPro"/>
</dbReference>
<keyword evidence="1" id="KW-0808">Transferase</keyword>
<feature type="domain" description="Glycosyl transferase family 1" evidence="2">
    <location>
        <begin position="185"/>
        <end position="343"/>
    </location>
</feature>
<protein>
    <submittedName>
        <fullName evidence="3">Gtr199</fullName>
    </submittedName>
</protein>
<dbReference type="GO" id="GO:0009103">
    <property type="term" value="P:lipopolysaccharide biosynthetic process"/>
    <property type="evidence" value="ECO:0007669"/>
    <property type="project" value="TreeGrafter"/>
</dbReference>
<dbReference type="RefSeq" id="WP_104915196.1">
    <property type="nucleotide sequence ID" value="NZ_CAJHHF010000019.1"/>
</dbReference>
<evidence type="ECO:0000259" key="2">
    <source>
        <dbReference type="Pfam" id="PF00534"/>
    </source>
</evidence>
<evidence type="ECO:0000256" key="1">
    <source>
        <dbReference type="ARBA" id="ARBA00022679"/>
    </source>
</evidence>
<dbReference type="InterPro" id="IPR001296">
    <property type="entry name" value="Glyco_trans_1"/>
</dbReference>
<gene>
    <name evidence="3" type="primary">gtr199</name>
</gene>
<reference evidence="3" key="1">
    <citation type="journal article" date="2018" name="Int. J. Biol. Macromol.">
        <title>Structure and gene cluster of the K125 capsular polysaccharide from Acinetobacter baumannii MAR13-1452.</title>
        <authorList>
            <person name="Arbatsky N.P."/>
            <person name="Shneider M.M."/>
            <person name="Dmitrenok A.S."/>
            <person name="Popova A.V."/>
            <person name="Shagin D.A."/>
            <person name="Shelenkov A.A."/>
            <person name="Mikhailova Y.V."/>
            <person name="Edelstein M.V."/>
            <person name="Knirel Y.A."/>
        </authorList>
    </citation>
    <scope>NUCLEOTIDE SEQUENCE</scope>
    <source>
        <strain evidence="3">MAR13-1452</strain>
    </source>
</reference>
<dbReference type="SUPFAM" id="SSF53756">
    <property type="entry name" value="UDP-Glycosyltransferase/glycogen phosphorylase"/>
    <property type="match status" value="1"/>
</dbReference>
<dbReference type="Gene3D" id="3.40.50.2000">
    <property type="entry name" value="Glycogen Phosphorylase B"/>
    <property type="match status" value="2"/>
</dbReference>